<evidence type="ECO:0000256" key="1">
    <source>
        <dbReference type="ARBA" id="ARBA00007692"/>
    </source>
</evidence>
<evidence type="ECO:0000256" key="3">
    <source>
        <dbReference type="ARBA" id="ARBA00022946"/>
    </source>
</evidence>
<keyword evidence="5" id="KW-1185">Reference proteome</keyword>
<evidence type="ECO:0000313" key="4">
    <source>
        <dbReference type="EMBL" id="CAK9329006.1"/>
    </source>
</evidence>
<dbReference type="InterPro" id="IPR003690">
    <property type="entry name" value="MTERF"/>
</dbReference>
<accession>A0ABP0ZBD8</accession>
<proteinExistence type="inferred from homology"/>
<reference evidence="4 5" key="1">
    <citation type="submission" date="2024-03" db="EMBL/GenBank/DDBJ databases">
        <authorList>
            <person name="Gkanogiannis A."/>
            <person name="Becerra Lopez-Lavalle L."/>
        </authorList>
    </citation>
    <scope>NUCLEOTIDE SEQUENCE [LARGE SCALE GENOMIC DNA]</scope>
</reference>
<dbReference type="EMBL" id="OZ021743">
    <property type="protein sequence ID" value="CAK9329006.1"/>
    <property type="molecule type" value="Genomic_DNA"/>
</dbReference>
<keyword evidence="2" id="KW-0806">Transcription termination</keyword>
<sequence>MSNFLCKTLIRAPHLLTISPYPNLRCFQLLYLSYTTTVSDSNSFTISYLINSCSFSPASASSASKRVTFHSPEKPDSVISFFKNRGFSNAQISFIIGKYPRVLLSDPNKTLLPKFQFLYSKGASDSEVLKIIAKAPKILKRSVKEYLVPSFDFLKGYLQSNERTIASIERFPSVIADCRQNHLSGSVRMLLDVGVPEANVMYHLLYNPRMFTMTLDRLREILEDVLKMGFDPSKSTFMPAVCCIGGLSKSTWLRKLGVYKRWGLSEEHILAAFRGHPSFMALSEEKIMLGMDFFVNKLGWEAAAVVKNPVLLSFSLKNRTIPRASVLQFLFQKGLTKKLFMLVTPYRYTENQFLQKYVHPYLEKVPQLSKFYHVYAHDGINRL</sequence>
<dbReference type="Gene3D" id="1.25.70.10">
    <property type="entry name" value="Transcription termination factor 3, mitochondrial"/>
    <property type="match status" value="1"/>
</dbReference>
<dbReference type="Pfam" id="PF02536">
    <property type="entry name" value="mTERF"/>
    <property type="match status" value="2"/>
</dbReference>
<evidence type="ECO:0000256" key="2">
    <source>
        <dbReference type="ARBA" id="ARBA00022472"/>
    </source>
</evidence>
<dbReference type="PANTHER" id="PTHR13068">
    <property type="entry name" value="CGI-12 PROTEIN-RELATED"/>
    <property type="match status" value="1"/>
</dbReference>
<keyword evidence="2" id="KW-0805">Transcription regulation</keyword>
<keyword evidence="3" id="KW-0809">Transit peptide</keyword>
<comment type="similarity">
    <text evidence="1">Belongs to the mTERF family.</text>
</comment>
<name>A0ABP0ZBD8_9ROSI</name>
<dbReference type="SMART" id="SM00733">
    <property type="entry name" value="Mterf"/>
    <property type="match status" value="5"/>
</dbReference>
<evidence type="ECO:0000313" key="5">
    <source>
        <dbReference type="Proteomes" id="UP001642487"/>
    </source>
</evidence>
<protein>
    <submittedName>
        <fullName evidence="4">Uncharacterized protein</fullName>
    </submittedName>
</protein>
<organism evidence="4 5">
    <name type="scientific">Citrullus colocynthis</name>
    <name type="common">colocynth</name>
    <dbReference type="NCBI Taxonomy" id="252529"/>
    <lineage>
        <taxon>Eukaryota</taxon>
        <taxon>Viridiplantae</taxon>
        <taxon>Streptophyta</taxon>
        <taxon>Embryophyta</taxon>
        <taxon>Tracheophyta</taxon>
        <taxon>Spermatophyta</taxon>
        <taxon>Magnoliopsida</taxon>
        <taxon>eudicotyledons</taxon>
        <taxon>Gunneridae</taxon>
        <taxon>Pentapetalae</taxon>
        <taxon>rosids</taxon>
        <taxon>fabids</taxon>
        <taxon>Cucurbitales</taxon>
        <taxon>Cucurbitaceae</taxon>
        <taxon>Benincaseae</taxon>
        <taxon>Citrullus</taxon>
    </lineage>
</organism>
<keyword evidence="2" id="KW-0804">Transcription</keyword>
<dbReference type="Proteomes" id="UP001642487">
    <property type="component" value="Chromosome 9"/>
</dbReference>
<gene>
    <name evidence="4" type="ORF">CITCOLO1_LOCUS21441</name>
</gene>
<dbReference type="InterPro" id="IPR038538">
    <property type="entry name" value="MTERF_sf"/>
</dbReference>
<dbReference type="PANTHER" id="PTHR13068:SF166">
    <property type="entry name" value="TRANSCRIPTION TERMINATION FACTOR MTERF15, MITOCHONDRIAL-LIKE"/>
    <property type="match status" value="1"/>
</dbReference>